<protein>
    <submittedName>
        <fullName evidence="2">TonB-dependent receptor plug domain-containing protein</fullName>
    </submittedName>
</protein>
<organism evidence="2 3">
    <name type="scientific">Seonamhaeicola maritimus</name>
    <dbReference type="NCBI Taxonomy" id="2591822"/>
    <lineage>
        <taxon>Bacteria</taxon>
        <taxon>Pseudomonadati</taxon>
        <taxon>Bacteroidota</taxon>
        <taxon>Flavobacteriia</taxon>
        <taxon>Flavobacteriales</taxon>
        <taxon>Flavobacteriaceae</taxon>
    </lineage>
</organism>
<dbReference type="SUPFAM" id="SSF56935">
    <property type="entry name" value="Porins"/>
    <property type="match status" value="1"/>
</dbReference>
<keyword evidence="3" id="KW-1185">Reference proteome</keyword>
<dbReference type="AlphaFoldDB" id="A0A5C7GED4"/>
<dbReference type="OrthoDB" id="679547at2"/>
<dbReference type="EMBL" id="VRKQ01000021">
    <property type="protein sequence ID" value="TXG34741.1"/>
    <property type="molecule type" value="Genomic_DNA"/>
</dbReference>
<dbReference type="Proteomes" id="UP000321080">
    <property type="component" value="Unassembled WGS sequence"/>
</dbReference>
<reference evidence="2 3" key="1">
    <citation type="submission" date="2019-08" db="EMBL/GenBank/DDBJ databases">
        <title>Seonamhaeicola sediminis sp. nov., isolated from marine sediment.</title>
        <authorList>
            <person name="Cao W.R."/>
        </authorList>
    </citation>
    <scope>NUCLEOTIDE SEQUENCE [LARGE SCALE GENOMIC DNA]</scope>
    <source>
        <strain evidence="2 3">1505</strain>
    </source>
</reference>
<dbReference type="RefSeq" id="WP_147769933.1">
    <property type="nucleotide sequence ID" value="NZ_VRKQ01000021.1"/>
</dbReference>
<evidence type="ECO:0000256" key="1">
    <source>
        <dbReference type="PROSITE-ProRule" id="PRU01360"/>
    </source>
</evidence>
<keyword evidence="1" id="KW-0472">Membrane</keyword>
<dbReference type="Gene3D" id="2.60.40.1930">
    <property type="match status" value="1"/>
</dbReference>
<comment type="similarity">
    <text evidence="1">Belongs to the TonB-dependent receptor family.</text>
</comment>
<dbReference type="PROSITE" id="PS52016">
    <property type="entry name" value="TONB_DEPENDENT_REC_3"/>
    <property type="match status" value="1"/>
</dbReference>
<comment type="subcellular location">
    <subcellularLocation>
        <location evidence="1">Cell outer membrane</location>
        <topology evidence="1">Multi-pass membrane protein</topology>
    </subcellularLocation>
</comment>
<evidence type="ECO:0000313" key="3">
    <source>
        <dbReference type="Proteomes" id="UP000321080"/>
    </source>
</evidence>
<dbReference type="InterPro" id="IPR037066">
    <property type="entry name" value="Plug_dom_sf"/>
</dbReference>
<keyword evidence="1" id="KW-0998">Cell outer membrane</keyword>
<accession>A0A5C7GED4</accession>
<proteinExistence type="inferred from homology"/>
<keyword evidence="1" id="KW-0812">Transmembrane</keyword>
<evidence type="ECO:0000313" key="2">
    <source>
        <dbReference type="EMBL" id="TXG34741.1"/>
    </source>
</evidence>
<sequence length="823" mass="93788">MIKKITLGLTVIFLLSFTLTNNFRELVQEKLSGYIDNYPEKVYVQTDKPYYTIGEDIWFNTYLVNGVNHKRTNKSKIVYVELINEKDSIVSKKQLYIFNTSAAGDFEIKKNWNPGNYMLRAYTNYMRNNEADYFFQKQIPIWDVTKTDSINDIIETIELTSPETQIELQEKPDIQFFPEGGYLIDGLASKVGIKIKDKLNRNITINGVIKDSDNKTISSFKTFQFGLGIVTLIPETNKTYYAAVTINGEEITYPLPKPLPNGYNLNIVNNGDHLVVKVATNNSLGLQNSYLLAHQRGALVFEKLETDANNSYIIKLNTNTLSDGVTHFTLFNSTGKPVCERLVYIDNPEDDAILSLTSDNETPTRRDHVNLNIDLKDKEGNALTGNLSMAITDIDAVGHSSKTENIKTYLLLNSDLRGQIENPGYFFEKENDPKRRYLLDLTMLTHGWRRFIWNELLYQNNEDSITFKPEIGLYISGRTTSKRKKGNISASTRITFMGGFPYQEKKRSDANGTFSYGPFVFMDTMPTILEARIKKFQKEETKNNRLVDIHLDKNYGPSPKVNRKSILKPNMDDQTKITNFIQQSKDIFKINEGFLEEARLLDEVVVTATLKSQKEKRNEELNEKAVYGYPSNRIDMQEYENMETFFILDLIGMLPGVNVVNDTISIRGAGTPSIYLNNIPVELTDISTMTGADVEFIDVLKGVDASYFPNSANGVIVIHQREGADFFAKNIKRKPGIIDFTSTGFYTAREFYAPDHMYGFEEASREDIRTTLHWEPKINLTSVDTSARVSFFTSDIRSNYAIKIEGITDSGIPVYHLSTFEVE</sequence>
<gene>
    <name evidence="2" type="ORF">FUA22_17690</name>
</gene>
<name>A0A5C7GED4_9FLAO</name>
<dbReference type="GO" id="GO:0009279">
    <property type="term" value="C:cell outer membrane"/>
    <property type="evidence" value="ECO:0007669"/>
    <property type="project" value="UniProtKB-SubCell"/>
</dbReference>
<keyword evidence="1" id="KW-0813">Transport</keyword>
<keyword evidence="1" id="KW-1134">Transmembrane beta strand</keyword>
<dbReference type="Gene3D" id="2.170.130.10">
    <property type="entry name" value="TonB-dependent receptor, plug domain"/>
    <property type="match status" value="1"/>
</dbReference>
<comment type="caution">
    <text evidence="2">The sequence shown here is derived from an EMBL/GenBank/DDBJ whole genome shotgun (WGS) entry which is preliminary data.</text>
</comment>
<keyword evidence="2" id="KW-0675">Receptor</keyword>
<dbReference type="InterPro" id="IPR039426">
    <property type="entry name" value="TonB-dep_rcpt-like"/>
</dbReference>